<feature type="transmembrane region" description="Helical" evidence="1">
    <location>
        <begin position="61"/>
        <end position="84"/>
    </location>
</feature>
<evidence type="ECO:0000256" key="1">
    <source>
        <dbReference type="SAM" id="Phobius"/>
    </source>
</evidence>
<dbReference type="EMBL" id="JOPJ01000003">
    <property type="protein sequence ID" value="OUJ13732.1"/>
    <property type="molecule type" value="Genomic_DNA"/>
</dbReference>
<dbReference type="Proteomes" id="UP000194931">
    <property type="component" value="Unassembled WGS sequence"/>
</dbReference>
<proteinExistence type="predicted"/>
<feature type="transmembrane region" description="Helical" evidence="1">
    <location>
        <begin position="37"/>
        <end position="55"/>
    </location>
</feature>
<dbReference type="STRING" id="1236501.GCA_000613865_01443"/>
<dbReference type="RefSeq" id="WP_086638241.1">
    <property type="nucleotide sequence ID" value="NZ_JOPJ01000003.1"/>
</dbReference>
<accession>A0A252BY25</accession>
<dbReference type="OrthoDB" id="7218736at2"/>
<comment type="caution">
    <text evidence="2">The sequence shown here is derived from an EMBL/GenBank/DDBJ whole genome shotgun (WGS) entry which is preliminary data.</text>
</comment>
<sequence>MTDHQDFALWLAREKRMLADAGYQETQSAFAALKARLGVGLVLSVMFAAVSLVGAFSQREYSPICAFLALGFGVAGGLCAAGLYSSTLISKNFGPERVDGILSDVPQRDEEHASLWLAYTVSFITAENGRTLARHTRWFRAACVALALTPLLASVLAVACGVWMAL</sequence>
<organism evidence="2 3">
    <name type="scientific">Acetobacter okinawensis</name>
    <dbReference type="NCBI Taxonomy" id="1076594"/>
    <lineage>
        <taxon>Bacteria</taxon>
        <taxon>Pseudomonadati</taxon>
        <taxon>Pseudomonadota</taxon>
        <taxon>Alphaproteobacteria</taxon>
        <taxon>Acetobacterales</taxon>
        <taxon>Acetobacteraceae</taxon>
        <taxon>Acetobacter</taxon>
    </lineage>
</organism>
<evidence type="ECO:0000313" key="2">
    <source>
        <dbReference type="EMBL" id="OUJ13732.1"/>
    </source>
</evidence>
<name>A0A252BY25_9PROT</name>
<dbReference type="AlphaFoldDB" id="A0A252BY25"/>
<keyword evidence="3" id="KW-1185">Reference proteome</keyword>
<keyword evidence="1" id="KW-0812">Transmembrane</keyword>
<feature type="transmembrane region" description="Helical" evidence="1">
    <location>
        <begin position="138"/>
        <end position="165"/>
    </location>
</feature>
<reference evidence="3" key="1">
    <citation type="submission" date="2014-06" db="EMBL/GenBank/DDBJ databases">
        <authorList>
            <person name="Winans N.J."/>
            <person name="Newell P.D."/>
            <person name="Douglas A.E."/>
        </authorList>
    </citation>
    <scope>NUCLEOTIDE SEQUENCE [LARGE SCALE GENOMIC DNA]</scope>
</reference>
<gene>
    <name evidence="2" type="ORF">HK26_06405</name>
</gene>
<evidence type="ECO:0000313" key="3">
    <source>
        <dbReference type="Proteomes" id="UP000194931"/>
    </source>
</evidence>
<keyword evidence="1" id="KW-1133">Transmembrane helix</keyword>
<keyword evidence="1" id="KW-0472">Membrane</keyword>
<protein>
    <submittedName>
        <fullName evidence="2">Uncharacterized protein</fullName>
    </submittedName>
</protein>